<name>A0ABR9ZY06_9FIRM</name>
<proteinExistence type="predicted"/>
<protein>
    <submittedName>
        <fullName evidence="1">Uncharacterized protein</fullName>
    </submittedName>
</protein>
<keyword evidence="2" id="KW-1185">Reference proteome</keyword>
<gene>
    <name evidence="1" type="ORF">ISU02_19845</name>
</gene>
<dbReference type="Proteomes" id="UP000614200">
    <property type="component" value="Unassembled WGS sequence"/>
</dbReference>
<reference evidence="1 2" key="1">
    <citation type="submission" date="2020-11" db="EMBL/GenBank/DDBJ databases">
        <title>Fusibacter basophilias sp. nov.</title>
        <authorList>
            <person name="Qiu D."/>
        </authorList>
    </citation>
    <scope>NUCLEOTIDE SEQUENCE [LARGE SCALE GENOMIC DNA]</scope>
    <source>
        <strain evidence="1 2">Q10-2</strain>
    </source>
</reference>
<evidence type="ECO:0000313" key="1">
    <source>
        <dbReference type="EMBL" id="MBF4695353.1"/>
    </source>
</evidence>
<comment type="caution">
    <text evidence="1">The sequence shown here is derived from an EMBL/GenBank/DDBJ whole genome shotgun (WGS) entry which is preliminary data.</text>
</comment>
<accession>A0ABR9ZY06</accession>
<dbReference type="EMBL" id="JADKNH010000015">
    <property type="protein sequence ID" value="MBF4695353.1"/>
    <property type="molecule type" value="Genomic_DNA"/>
</dbReference>
<organism evidence="1 2">
    <name type="scientific">Fusibacter ferrireducens</name>
    <dbReference type="NCBI Taxonomy" id="2785058"/>
    <lineage>
        <taxon>Bacteria</taxon>
        <taxon>Bacillati</taxon>
        <taxon>Bacillota</taxon>
        <taxon>Clostridia</taxon>
        <taxon>Eubacteriales</taxon>
        <taxon>Eubacteriales Family XII. Incertae Sedis</taxon>
        <taxon>Fusibacter</taxon>
    </lineage>
</organism>
<sequence>MTFNKNLVISLTLGIFIGVIGVVQADGTAGTTTDPLVTVSYMELKLKALDDKYLAEVNALKSQIEQLSQGGNSSKGSQLFEIINVPKDSAVYFADSAEFIVRVGKATVIDPNAVGIPDLTAGSKVLNGKGVPIDHHMLVPSNDGRGIVTADDCWMMIKGNYTIISNK</sequence>
<dbReference type="RefSeq" id="WP_194703591.1">
    <property type="nucleotide sequence ID" value="NZ_JADKNH010000015.1"/>
</dbReference>
<evidence type="ECO:0000313" key="2">
    <source>
        <dbReference type="Proteomes" id="UP000614200"/>
    </source>
</evidence>